<name>A0A0F5PNB0_9THEO</name>
<proteinExistence type="predicted"/>
<dbReference type="Proteomes" id="UP000010146">
    <property type="component" value="Unassembled WGS sequence"/>
</dbReference>
<evidence type="ECO:0000313" key="1">
    <source>
        <dbReference type="EMBL" id="KKC30142.1"/>
    </source>
</evidence>
<protein>
    <submittedName>
        <fullName evidence="1">Uncharacterized protein</fullName>
    </submittedName>
</protein>
<accession>A0A0F5PNB0</accession>
<comment type="caution">
    <text evidence="1">The sequence shown here is derived from an EMBL/GenBank/DDBJ whole genome shotgun (WGS) entry which is preliminary data.</text>
</comment>
<evidence type="ECO:0000313" key="2">
    <source>
        <dbReference type="Proteomes" id="UP000010146"/>
    </source>
</evidence>
<dbReference type="AlphaFoldDB" id="A0A0F5PNB0"/>
<dbReference type="EMBL" id="ABXP02000046">
    <property type="protein sequence ID" value="KKC30142.1"/>
    <property type="molecule type" value="Genomic_DNA"/>
</dbReference>
<reference evidence="1 2" key="1">
    <citation type="submission" date="2008-07" db="EMBL/GenBank/DDBJ databases">
        <authorList>
            <person name="Gonzalez J."/>
            <person name="Sokolova T."/>
            <person name="Ferriera S."/>
            <person name="Johnson J."/>
            <person name="Kravitz S."/>
            <person name="Beeson K."/>
            <person name="Sutton G."/>
            <person name="Rogers Y.-H."/>
            <person name="Friedman R."/>
            <person name="Frazier M."/>
            <person name="Venter J.C."/>
        </authorList>
    </citation>
    <scope>NUCLEOTIDE SEQUENCE [LARGE SCALE GENOMIC DNA]</scope>
    <source>
        <strain evidence="1 2">DSM 12653</strain>
    </source>
</reference>
<reference evidence="1 2" key="2">
    <citation type="journal article" date="2015" name="BMC Genomics">
        <title>Analysis of three genomes within the thermophilic bacterial species Caldanaerobacter subterraneus with a focus on carbon monoxide dehydrogenase evolution and hydrolase diversity.</title>
        <authorList>
            <person name="Sant'Anna F.H."/>
            <person name="Lebedinsky A.V."/>
            <person name="Sokolova T.G."/>
            <person name="Robb F.T."/>
            <person name="Gonzalez J.M."/>
        </authorList>
    </citation>
    <scope>NUCLEOTIDE SEQUENCE [LARGE SCALE GENOMIC DNA]</scope>
    <source>
        <strain evidence="1 2">DSM 12653</strain>
    </source>
</reference>
<organism evidence="1 2">
    <name type="scientific">Caldanaerobacter subterraneus subsp. pacificus DSM 12653</name>
    <dbReference type="NCBI Taxonomy" id="391606"/>
    <lineage>
        <taxon>Bacteria</taxon>
        <taxon>Bacillati</taxon>
        <taxon>Bacillota</taxon>
        <taxon>Clostridia</taxon>
        <taxon>Thermoanaerobacterales</taxon>
        <taxon>Thermoanaerobacteraceae</taxon>
        <taxon>Caldanaerobacter</taxon>
    </lineage>
</organism>
<reference evidence="2" key="3">
    <citation type="submission" date="2015-02" db="EMBL/GenBank/DDBJ databases">
        <title>Genome analysis of three genomes within the thermophilic hydrogenogenic bacterial species Caldanaerobacter subterraneus.</title>
        <authorList>
            <person name="Sant'Anna F.H."/>
            <person name="Lebedinsky A."/>
            <person name="Sokolova T."/>
            <person name="Robb F.T."/>
            <person name="Gonzalez J.M."/>
        </authorList>
    </citation>
    <scope>NUCLEOTIDE SEQUENCE [LARGE SCALE GENOMIC DNA]</scope>
    <source>
        <strain evidence="2">DSM 12653</strain>
    </source>
</reference>
<sequence>MILILYTLFIYLSIASKKIKISKYGVIFGPLPQIEKAFAIILSFFFIEKTEGIW</sequence>
<gene>
    <name evidence="1" type="ORF">CDSM653_00825</name>
</gene>